<dbReference type="Pfam" id="PF00135">
    <property type="entry name" value="COesterase"/>
    <property type="match status" value="1"/>
</dbReference>
<reference evidence="5 6" key="1">
    <citation type="journal article" date="2018" name="Front. Microbiol.">
        <title>Genome-Wide Analysis of Corynespora cassiicola Leaf Fall Disease Putative Effectors.</title>
        <authorList>
            <person name="Lopez D."/>
            <person name="Ribeiro S."/>
            <person name="Label P."/>
            <person name="Fumanal B."/>
            <person name="Venisse J.S."/>
            <person name="Kohler A."/>
            <person name="de Oliveira R.R."/>
            <person name="Labutti K."/>
            <person name="Lipzen A."/>
            <person name="Lail K."/>
            <person name="Bauer D."/>
            <person name="Ohm R.A."/>
            <person name="Barry K.W."/>
            <person name="Spatafora J."/>
            <person name="Grigoriev I.V."/>
            <person name="Martin F.M."/>
            <person name="Pujade-Renaud V."/>
        </authorList>
    </citation>
    <scope>NUCLEOTIDE SEQUENCE [LARGE SCALE GENOMIC DNA]</scope>
    <source>
        <strain evidence="5 6">Philippines</strain>
    </source>
</reference>
<dbReference type="InterPro" id="IPR002018">
    <property type="entry name" value="CarbesteraseB"/>
</dbReference>
<dbReference type="InterPro" id="IPR029058">
    <property type="entry name" value="AB_hydrolase_fold"/>
</dbReference>
<dbReference type="GO" id="GO:0016787">
    <property type="term" value="F:hydrolase activity"/>
    <property type="evidence" value="ECO:0007669"/>
    <property type="project" value="UniProtKB-KW"/>
</dbReference>
<name>A0A2T2P734_CORCC</name>
<evidence type="ECO:0000313" key="6">
    <source>
        <dbReference type="Proteomes" id="UP000240883"/>
    </source>
</evidence>
<dbReference type="InterPro" id="IPR019826">
    <property type="entry name" value="Carboxylesterase_B_AS"/>
</dbReference>
<dbReference type="PROSITE" id="PS00122">
    <property type="entry name" value="CARBOXYLESTERASE_B_1"/>
    <property type="match status" value="1"/>
</dbReference>
<gene>
    <name evidence="5" type="ORF">BS50DRAFT_672312</name>
</gene>
<dbReference type="EMBL" id="KZ678129">
    <property type="protein sequence ID" value="PSN73429.1"/>
    <property type="molecule type" value="Genomic_DNA"/>
</dbReference>
<sequence length="539" mass="60118">MPKIVNRPYSLDLQFRGFIEGLAHVDSQSSDKPLCYYFGGIPYALPPVGPFRFQKPRPLPPCYRYGTRANPGRYVGGSGLCPQPNKDGKLNADEWDEDCLQLNVWMPAGDTPDEGWPVLFYIHGGFLQVGSPNSINPIALLSETSLNSIIVIPGYRLNIFGFLSAAELLPSQDFTPNAGFWDQRLALEWTWQNASYFGGNASNITIQGYSAGAHSVFHQLRYDLSVPDSKGIIKRAMMLSNGPGVQPKSVAESQEQFEQLLSALQIPSSLSPADKLARLRSLPAKSLLEAARKIPLHQFRGVTDDSFIASHIVSELDSGLFAARLKRRNISLVIGECEAEYHMYGVYIPPSSMTIAALSARLKADYPSAAVDALMRHYFPNGRFPKDRFKNWSDAFGRIYADLQVYALERGMVSALVKHGAGHLVHRYRIEWRAGCCDAWVRPKWGVTHTTDMAIWFWGNGFGLSEGEKDVLRRAFIEPLASFVRGTSMDWKAKGLQLRTLKQDGSVVVEEDSRLEDGLRVWEVLGQVDGRGRVRESKL</sequence>
<proteinExistence type="inferred from homology"/>
<protein>
    <recommendedName>
        <fullName evidence="3">Carboxylic ester hydrolase</fullName>
        <ecNumber evidence="3">3.1.1.-</ecNumber>
    </recommendedName>
</protein>
<dbReference type="SUPFAM" id="SSF53474">
    <property type="entry name" value="alpha/beta-Hydrolases"/>
    <property type="match status" value="1"/>
</dbReference>
<dbReference type="PANTHER" id="PTHR43142">
    <property type="entry name" value="CARBOXYLIC ESTER HYDROLASE"/>
    <property type="match status" value="1"/>
</dbReference>
<dbReference type="Gene3D" id="3.40.50.1820">
    <property type="entry name" value="alpha/beta hydrolase"/>
    <property type="match status" value="1"/>
</dbReference>
<dbReference type="PANTHER" id="PTHR43142:SF4">
    <property type="entry name" value="CARBOXYLIC ESTER HYDROLASE"/>
    <property type="match status" value="1"/>
</dbReference>
<evidence type="ECO:0000256" key="3">
    <source>
        <dbReference type="RuleBase" id="RU361235"/>
    </source>
</evidence>
<evidence type="ECO:0000256" key="2">
    <source>
        <dbReference type="ARBA" id="ARBA00022801"/>
    </source>
</evidence>
<dbReference type="OrthoDB" id="6846267at2759"/>
<keyword evidence="6" id="KW-1185">Reference proteome</keyword>
<keyword evidence="2 3" id="KW-0378">Hydrolase</keyword>
<dbReference type="STRING" id="1448308.A0A2T2P734"/>
<comment type="similarity">
    <text evidence="1 3">Belongs to the type-B carboxylesterase/lipase family.</text>
</comment>
<evidence type="ECO:0000259" key="4">
    <source>
        <dbReference type="Pfam" id="PF00135"/>
    </source>
</evidence>
<organism evidence="5 6">
    <name type="scientific">Corynespora cassiicola Philippines</name>
    <dbReference type="NCBI Taxonomy" id="1448308"/>
    <lineage>
        <taxon>Eukaryota</taxon>
        <taxon>Fungi</taxon>
        <taxon>Dikarya</taxon>
        <taxon>Ascomycota</taxon>
        <taxon>Pezizomycotina</taxon>
        <taxon>Dothideomycetes</taxon>
        <taxon>Pleosporomycetidae</taxon>
        <taxon>Pleosporales</taxon>
        <taxon>Corynesporascaceae</taxon>
        <taxon>Corynespora</taxon>
    </lineage>
</organism>
<evidence type="ECO:0000313" key="5">
    <source>
        <dbReference type="EMBL" id="PSN73429.1"/>
    </source>
</evidence>
<dbReference type="AlphaFoldDB" id="A0A2T2P734"/>
<feature type="domain" description="Carboxylesterase type B" evidence="4">
    <location>
        <begin position="17"/>
        <end position="485"/>
    </location>
</feature>
<evidence type="ECO:0000256" key="1">
    <source>
        <dbReference type="ARBA" id="ARBA00005964"/>
    </source>
</evidence>
<dbReference type="EC" id="3.1.1.-" evidence="3"/>
<accession>A0A2T2P734</accession>
<dbReference type="Proteomes" id="UP000240883">
    <property type="component" value="Unassembled WGS sequence"/>
</dbReference>